<evidence type="ECO:0000313" key="2">
    <source>
        <dbReference type="Proteomes" id="UP000630887"/>
    </source>
</evidence>
<dbReference type="Proteomes" id="UP000630887">
    <property type="component" value="Unassembled WGS sequence"/>
</dbReference>
<dbReference type="Gene3D" id="3.30.565.10">
    <property type="entry name" value="Histidine kinase-like ATPase, C-terminal domain"/>
    <property type="match status" value="1"/>
</dbReference>
<dbReference type="InterPro" id="IPR036890">
    <property type="entry name" value="HATPase_C_sf"/>
</dbReference>
<comment type="caution">
    <text evidence="1">The sequence shown here is derived from an EMBL/GenBank/DDBJ whole genome shotgun (WGS) entry which is preliminary data.</text>
</comment>
<protein>
    <recommendedName>
        <fullName evidence="3">Anti-sigma regulatory factor (Ser/Thr protein kinase)</fullName>
    </recommendedName>
</protein>
<gene>
    <name evidence="1" type="ORF">Cco03nite_53510</name>
</gene>
<name>A0A8J3PB89_9ACTN</name>
<dbReference type="EMBL" id="BONI01000050">
    <property type="protein sequence ID" value="GIG08651.1"/>
    <property type="molecule type" value="Genomic_DNA"/>
</dbReference>
<sequence>MPVMSLRPAPIGQFAHQTRARIHDGVAVFTADVLDQQRAAQLRATAAQLTGSGPFLVQGLTVWTDAGLNALAGDDHGPSGALIAPPARLLAASPGAALDMFPSVHSAVTALRHPPSPLPLPPAGADSQTRSAHRVFTTEPTAMFGARHWIRGLLADWATKSPTDRALVAFSELAAASVATTSTQMHVSVNLWRDPDGALALTVGVRDDDPVLAPAGGRRQDSLRLVAALSRDMGLYRQAADPAGKVAWFTMPVTPQADVSQPCHSDRGRHSC</sequence>
<proteinExistence type="predicted"/>
<organism evidence="1 2">
    <name type="scientific">Catellatospora coxensis</name>
    <dbReference type="NCBI Taxonomy" id="310354"/>
    <lineage>
        <taxon>Bacteria</taxon>
        <taxon>Bacillati</taxon>
        <taxon>Actinomycetota</taxon>
        <taxon>Actinomycetes</taxon>
        <taxon>Micromonosporales</taxon>
        <taxon>Micromonosporaceae</taxon>
        <taxon>Catellatospora</taxon>
    </lineage>
</organism>
<accession>A0A8J3PB89</accession>
<keyword evidence="2" id="KW-1185">Reference proteome</keyword>
<dbReference type="AlphaFoldDB" id="A0A8J3PB89"/>
<reference evidence="1 2" key="1">
    <citation type="submission" date="2021-01" db="EMBL/GenBank/DDBJ databases">
        <title>Whole genome shotgun sequence of Catellatospora coxensis NBRC 107359.</title>
        <authorList>
            <person name="Komaki H."/>
            <person name="Tamura T."/>
        </authorList>
    </citation>
    <scope>NUCLEOTIDE SEQUENCE [LARGE SCALE GENOMIC DNA]</scope>
    <source>
        <strain evidence="1 2">NBRC 107359</strain>
    </source>
</reference>
<evidence type="ECO:0008006" key="3">
    <source>
        <dbReference type="Google" id="ProtNLM"/>
    </source>
</evidence>
<evidence type="ECO:0000313" key="1">
    <source>
        <dbReference type="EMBL" id="GIG08651.1"/>
    </source>
</evidence>